<dbReference type="Pfam" id="PF13087">
    <property type="entry name" value="AAA_12"/>
    <property type="match status" value="1"/>
</dbReference>
<dbReference type="Gene3D" id="3.40.960.10">
    <property type="entry name" value="VSR Endonuclease"/>
    <property type="match status" value="1"/>
</dbReference>
<dbReference type="Pfam" id="PF18741">
    <property type="entry name" value="MTES_1575"/>
    <property type="match status" value="1"/>
</dbReference>
<evidence type="ECO:0000256" key="1">
    <source>
        <dbReference type="SAM" id="MobiDB-lite"/>
    </source>
</evidence>
<evidence type="ECO:0000259" key="2">
    <source>
        <dbReference type="Pfam" id="PF13086"/>
    </source>
</evidence>
<gene>
    <name evidence="5" type="ORF">ACFPUZ_07350</name>
</gene>
<feature type="domain" description="DNA2/NAM7 helicase-like C-terminal" evidence="3">
    <location>
        <begin position="1133"/>
        <end position="1324"/>
    </location>
</feature>
<dbReference type="InterPro" id="IPR047187">
    <property type="entry name" value="SF1_C_Upf1"/>
</dbReference>
<keyword evidence="6" id="KW-1185">Reference proteome</keyword>
<dbReference type="Pfam" id="PF13086">
    <property type="entry name" value="AAA_11"/>
    <property type="match status" value="1"/>
</dbReference>
<organism evidence="5 6">
    <name type="scientific">Corynebacterium nasicanis</name>
    <dbReference type="NCBI Taxonomy" id="1448267"/>
    <lineage>
        <taxon>Bacteria</taxon>
        <taxon>Bacillati</taxon>
        <taxon>Actinomycetota</taxon>
        <taxon>Actinomycetes</taxon>
        <taxon>Mycobacteriales</taxon>
        <taxon>Corynebacteriaceae</taxon>
        <taxon>Corynebacterium</taxon>
    </lineage>
</organism>
<dbReference type="InterPro" id="IPR049468">
    <property type="entry name" value="Restrct_endonuc-II-like_dom"/>
</dbReference>
<accession>A0ABW1QB35</accession>
<dbReference type="SUPFAM" id="SSF52540">
    <property type="entry name" value="P-loop containing nucleoside triphosphate hydrolases"/>
    <property type="match status" value="1"/>
</dbReference>
<dbReference type="CDD" id="cd18808">
    <property type="entry name" value="SF1_C_Upf1"/>
    <property type="match status" value="1"/>
</dbReference>
<evidence type="ECO:0000259" key="4">
    <source>
        <dbReference type="Pfam" id="PF18741"/>
    </source>
</evidence>
<dbReference type="Gene3D" id="3.40.50.300">
    <property type="entry name" value="P-loop containing nucleotide triphosphate hydrolases"/>
    <property type="match status" value="3"/>
</dbReference>
<feature type="region of interest" description="Disordered" evidence="1">
    <location>
        <begin position="1592"/>
        <end position="1630"/>
    </location>
</feature>
<protein>
    <submittedName>
        <fullName evidence="5">AAA domain-containing protein</fullName>
    </submittedName>
</protein>
<dbReference type="EMBL" id="JBHSQE010000004">
    <property type="protein sequence ID" value="MFC6146617.1"/>
    <property type="molecule type" value="Genomic_DNA"/>
</dbReference>
<dbReference type="PANTHER" id="PTHR10887:SF495">
    <property type="entry name" value="HELICASE SENATAXIN ISOFORM X1-RELATED"/>
    <property type="match status" value="1"/>
</dbReference>
<dbReference type="InterPro" id="IPR045055">
    <property type="entry name" value="DNA2/NAM7-like"/>
</dbReference>
<dbReference type="Proteomes" id="UP001596244">
    <property type="component" value="Unassembled WGS sequence"/>
</dbReference>
<dbReference type="InterPro" id="IPR011335">
    <property type="entry name" value="Restrct_endonuc-II-like"/>
</dbReference>
<dbReference type="InterPro" id="IPR027417">
    <property type="entry name" value="P-loop_NTPase"/>
</dbReference>
<dbReference type="InterPro" id="IPR041679">
    <property type="entry name" value="DNA2/NAM7-like_C"/>
</dbReference>
<evidence type="ECO:0000259" key="3">
    <source>
        <dbReference type="Pfam" id="PF13087"/>
    </source>
</evidence>
<dbReference type="PANTHER" id="PTHR10887">
    <property type="entry name" value="DNA2/NAM7 HELICASE FAMILY"/>
    <property type="match status" value="1"/>
</dbReference>
<sequence>MQLKAEKASRLFQFLSEVQKLKEKQTLSVQDYAKEGAVFWLADLLDYSEGAGGRLRFGPTLGASLASSRAEDAGGESDVVFVLPRPHYLEFPSPGKALQNRLSNDGKDPFRRPEVVENEAPALNGFNADVPTVEGDPSSWLQLWDAWAGNERYRSLYEKMFDLQTKANQQADEFELILGLGSLYWDVPDGETIDRPLFTLDLAVAMDKHSGQIEVRINGDVITPELEVVPPEKMTDGRFIVDVKAEVEELDGDLLDLDTFQELGKLTANSLSTDAVFVDSPTKPKRSTYPVVSWAPCVILRRRRRTGLAVNFARIALEILETGCIPAGLAALIDANDISEVSESSETGALYVNDGDIFSPLPLNDRQQAVIERVDRSAQTIVQGPPGTGKTHMAAALLSHLLAQGKRVLVTAETDRALFELRDKMPAEIQELAVSVIGTGNENMADLRVAIDTIARRSTEFDDADSRSRIASLTAELGTLGEQRARAVREWTAQMAEENSPIGSPGYEMPIARAIEKWLSEADKHEWINEVEVRDPHTPFPLSDEEAQRWLELLEDPRLREHESLSHADTIDLEAIKPASAFQAMCDRLEKAGEEFRVAATHLDSDDLRSWSSLTADDRKIVMDSFEQAQKLVAEMEQESHPWSTELRSNNGFDLSAEYRQLEDLRSKVDEVELLGAPLEGLRRLTVNEGAPEDYIPIAKSLETFLSGGGKIPTRADGSVKPPMIGKRIIRDAMPFFDSVRIDGVAATTLLQIQQYLAYVDVTWALQDLYRSWPHFEPDEQRDPSSAIAACRIVLNEFDKSLGRHSNLNDLITTLQDLGIDAERGALDRNVQSVQELSRAHEREKFLDDERARFDSFQRSIRSLQFSGHGLLWLETLTLAVEQRDSALYAESLESAREAYELASAAREIAFLSQAVLSWSQNLFDTVREDPHDETWRYRLRNAESARQWLLAGQLIDARSETGLTRLQQDIARTEMKISATVTELAAERAWAHAVGSSRIDPAMRSNLVAYTQAVARLGKGTGKYADSHRRDVRRHLDSCRGAVPVWIMPLFRVIDQFKLEENMFDVIIVDEASQAGVDAVFLQYLAPRIVVIGDNKQVSPAGVGVDRQPIVHLAKQYLYDFDKVDAWIDPTRSLFDDAEMRYGGRIVLREHRRCVPEIIEFSNQIAYRPNSIELVPVREVLPGRLAPFKVTRTPNAAQPVTKKKVINIDEADALIARLIQCLEDPAYEGKTLGVISLLSSSGQADYLKNRLLEKLSPEVWEERDLKVGSPAEFQGAERDVVFLSMVTMVPVDGTKRLAKLTSDTYIQRYNVAVSRAKDQVWLFHSAGVDNFDGEDIRARLLQYAYNVATAAPEAKSSSLVADDVKVEPFDSLFEQRVYNEIVARGYFVVPQFNAYGYRLDLVVEGSNGRLAIECDGDHWHGESQARADRARQRELERLGWRFVRIFESDFYLDKQEQMQRVFDALEEREIYPYSLDPSATDAPSNIEYIESRADLEADRRFSVELRELPKLTEDRGLVTDAHAPTFGDELAVDAESTPDSDYTVDFSGVYEEPTEINVREDEWGQAELLEPETVVSLSRNWDLFSVDSEGPAKGASISVESDPVGSSVGISESEEPSLPPTPSMGEWSPKLTNGDVQAYQFEVDYEMFSGSCVSVHTASDAEITNGLLDILAVEGPMLGHLLMSRYVKAGGDSKVTRQVKSKLNSVISRLVSRKIICFDNPTNVTGNIGRTFHLPDQPTVIARTRGERELADIPYRELHAVMEYVGTQFGLDDSEVVMRETLKTFHLKRLTDKAKDILDVPLQRIREEAR</sequence>
<dbReference type="RefSeq" id="WP_377001155.1">
    <property type="nucleotide sequence ID" value="NZ_JBHSQE010000004.1"/>
</dbReference>
<name>A0ABW1QB35_9CORY</name>
<dbReference type="InterPro" id="IPR041677">
    <property type="entry name" value="DNA2/NAM7_AAA_11"/>
</dbReference>
<evidence type="ECO:0000313" key="6">
    <source>
        <dbReference type="Proteomes" id="UP001596244"/>
    </source>
</evidence>
<feature type="domain" description="DNA2/NAM7 helicase helicase" evidence="2">
    <location>
        <begin position="363"/>
        <end position="468"/>
    </location>
</feature>
<comment type="caution">
    <text evidence="5">The sequence shown here is derived from an EMBL/GenBank/DDBJ whole genome shotgun (WGS) entry which is preliminary data.</text>
</comment>
<dbReference type="SUPFAM" id="SSF52980">
    <property type="entry name" value="Restriction endonuclease-like"/>
    <property type="match status" value="1"/>
</dbReference>
<feature type="domain" description="Restriction endonuclease type II-like" evidence="4">
    <location>
        <begin position="1374"/>
        <end position="1466"/>
    </location>
</feature>
<reference evidence="6" key="1">
    <citation type="journal article" date="2019" name="Int. J. Syst. Evol. Microbiol.">
        <title>The Global Catalogue of Microorganisms (GCM) 10K type strain sequencing project: providing services to taxonomists for standard genome sequencing and annotation.</title>
        <authorList>
            <consortium name="The Broad Institute Genomics Platform"/>
            <consortium name="The Broad Institute Genome Sequencing Center for Infectious Disease"/>
            <person name="Wu L."/>
            <person name="Ma J."/>
        </authorList>
    </citation>
    <scope>NUCLEOTIDE SEQUENCE [LARGE SCALE GENOMIC DNA]</scope>
    <source>
        <strain evidence="6">CCUG 51943</strain>
    </source>
</reference>
<proteinExistence type="predicted"/>
<evidence type="ECO:0000313" key="5">
    <source>
        <dbReference type="EMBL" id="MFC6146617.1"/>
    </source>
</evidence>